<dbReference type="RefSeq" id="WP_130473485.1">
    <property type="nucleotide sequence ID" value="NZ_SFCC01000001.1"/>
</dbReference>
<comment type="similarity">
    <text evidence="1">Belongs to the universal stress protein A family.</text>
</comment>
<dbReference type="SUPFAM" id="SSF52402">
    <property type="entry name" value="Adenine nucleotide alpha hydrolases-like"/>
    <property type="match status" value="1"/>
</dbReference>
<dbReference type="PANTHER" id="PTHR46268">
    <property type="entry name" value="STRESS RESPONSE PROTEIN NHAX"/>
    <property type="match status" value="1"/>
</dbReference>
<name>A0A4Q7JFC8_9PSEU</name>
<dbReference type="Gene3D" id="3.40.50.620">
    <property type="entry name" value="HUPs"/>
    <property type="match status" value="1"/>
</dbReference>
<proteinExistence type="inferred from homology"/>
<protein>
    <submittedName>
        <fullName evidence="3">Universal stress protein</fullName>
    </submittedName>
</protein>
<evidence type="ECO:0000259" key="2">
    <source>
        <dbReference type="Pfam" id="PF00582"/>
    </source>
</evidence>
<organism evidence="3 4">
    <name type="scientific">Amycolatopsis suaedae</name>
    <dbReference type="NCBI Taxonomy" id="2510978"/>
    <lineage>
        <taxon>Bacteria</taxon>
        <taxon>Bacillati</taxon>
        <taxon>Actinomycetota</taxon>
        <taxon>Actinomycetes</taxon>
        <taxon>Pseudonocardiales</taxon>
        <taxon>Pseudonocardiaceae</taxon>
        <taxon>Amycolatopsis</taxon>
    </lineage>
</organism>
<dbReference type="InterPro" id="IPR014729">
    <property type="entry name" value="Rossmann-like_a/b/a_fold"/>
</dbReference>
<dbReference type="Proteomes" id="UP000292003">
    <property type="component" value="Unassembled WGS sequence"/>
</dbReference>
<comment type="caution">
    <text evidence="3">The sequence shown here is derived from an EMBL/GenBank/DDBJ whole genome shotgun (WGS) entry which is preliminary data.</text>
</comment>
<reference evidence="3 4" key="1">
    <citation type="submission" date="2019-02" db="EMBL/GenBank/DDBJ databases">
        <title>Draft genome sequence of Amycolatopsis sp. 8-3EHSu isolated from roots of Suaeda maritima.</title>
        <authorList>
            <person name="Duangmal K."/>
            <person name="Chantavorakit T."/>
        </authorList>
    </citation>
    <scope>NUCLEOTIDE SEQUENCE [LARGE SCALE GENOMIC DNA]</scope>
    <source>
        <strain evidence="3 4">8-3EHSu</strain>
    </source>
</reference>
<sequence>MEEDMARRIVVGVDGSAASRSALRWATAEAAIHGGKVNAITVHTGDYLLPGTSFTFQPHGRVPVSGENELRRYLHGLVEQERLGDVVVVETVIEGDAATELVKAVRGGDLLVVGSHGQSRLAEVLLGSVAADCVRHSPCPVVVIPAELAGQPAQRGEDVS</sequence>
<evidence type="ECO:0000256" key="1">
    <source>
        <dbReference type="ARBA" id="ARBA00008791"/>
    </source>
</evidence>
<dbReference type="AlphaFoldDB" id="A0A4Q7JFC8"/>
<dbReference type="InterPro" id="IPR006016">
    <property type="entry name" value="UspA"/>
</dbReference>
<dbReference type="InterPro" id="IPR006015">
    <property type="entry name" value="Universal_stress_UspA"/>
</dbReference>
<dbReference type="OrthoDB" id="5244367at2"/>
<dbReference type="PRINTS" id="PR01438">
    <property type="entry name" value="UNVRSLSTRESS"/>
</dbReference>
<feature type="domain" description="UspA" evidence="2">
    <location>
        <begin position="5"/>
        <end position="145"/>
    </location>
</feature>
<dbReference type="EMBL" id="SFCC01000001">
    <property type="protein sequence ID" value="RZQ65916.1"/>
    <property type="molecule type" value="Genomic_DNA"/>
</dbReference>
<evidence type="ECO:0000313" key="3">
    <source>
        <dbReference type="EMBL" id="RZQ65916.1"/>
    </source>
</evidence>
<dbReference type="CDD" id="cd00293">
    <property type="entry name" value="USP-like"/>
    <property type="match status" value="1"/>
</dbReference>
<dbReference type="PANTHER" id="PTHR46268:SF6">
    <property type="entry name" value="UNIVERSAL STRESS PROTEIN UP12"/>
    <property type="match status" value="1"/>
</dbReference>
<dbReference type="Pfam" id="PF00582">
    <property type="entry name" value="Usp"/>
    <property type="match status" value="1"/>
</dbReference>
<evidence type="ECO:0000313" key="4">
    <source>
        <dbReference type="Proteomes" id="UP000292003"/>
    </source>
</evidence>
<gene>
    <name evidence="3" type="ORF">EWH70_02255</name>
</gene>
<keyword evidence="4" id="KW-1185">Reference proteome</keyword>
<accession>A0A4Q7JFC8</accession>